<dbReference type="EMBL" id="NULI01000063">
    <property type="protein sequence ID" value="PGS79300.1"/>
    <property type="molecule type" value="Genomic_DNA"/>
</dbReference>
<dbReference type="RefSeq" id="WP_098782732.1">
    <property type="nucleotide sequence ID" value="NZ_NULI01000063.1"/>
</dbReference>
<protein>
    <submittedName>
        <fullName evidence="1">Uncharacterized protein</fullName>
    </submittedName>
</protein>
<evidence type="ECO:0000313" key="2">
    <source>
        <dbReference type="Proteomes" id="UP000224203"/>
    </source>
</evidence>
<comment type="caution">
    <text evidence="1">The sequence shown here is derived from an EMBL/GenBank/DDBJ whole genome shotgun (WGS) entry which is preliminary data.</text>
</comment>
<organism evidence="1 2">
    <name type="scientific">Bacillus cereus</name>
    <dbReference type="NCBI Taxonomy" id="1396"/>
    <lineage>
        <taxon>Bacteria</taxon>
        <taxon>Bacillati</taxon>
        <taxon>Bacillota</taxon>
        <taxon>Bacilli</taxon>
        <taxon>Bacillales</taxon>
        <taxon>Bacillaceae</taxon>
        <taxon>Bacillus</taxon>
        <taxon>Bacillus cereus group</taxon>
    </lineage>
</organism>
<dbReference type="AlphaFoldDB" id="A0A9X7CNW6"/>
<gene>
    <name evidence="1" type="ORF">COC69_12630</name>
</gene>
<name>A0A9X7CNW6_BACCE</name>
<reference evidence="1 2" key="1">
    <citation type="submission" date="2017-09" db="EMBL/GenBank/DDBJ databases">
        <title>Large-scale bioinformatics analysis of Bacillus genomes uncovers conserved roles of natural products in bacterial physiology.</title>
        <authorList>
            <consortium name="Agbiome Team Llc"/>
            <person name="Bleich R.M."/>
            <person name="Grubbs K.J."/>
            <person name="Santa Maria K.C."/>
            <person name="Allen S.E."/>
            <person name="Farag S."/>
            <person name="Shank E.A."/>
            <person name="Bowers A."/>
        </authorList>
    </citation>
    <scope>NUCLEOTIDE SEQUENCE [LARGE SCALE GENOMIC DNA]</scope>
    <source>
        <strain evidence="1 2">AFS041711</strain>
    </source>
</reference>
<proteinExistence type="predicted"/>
<accession>A0A9X7CNW6</accession>
<evidence type="ECO:0000313" key="1">
    <source>
        <dbReference type="EMBL" id="PGS79300.1"/>
    </source>
</evidence>
<dbReference type="Proteomes" id="UP000224203">
    <property type="component" value="Unassembled WGS sequence"/>
</dbReference>
<sequence>MKKSNQSTRIIDNEKVSDYVEKLRAMNRLRKDVLDTFDALYQFDNDFSFLEYVNELPEEVYIGFKYKDKKQNFEIANPIKLQSNN</sequence>